<dbReference type="GO" id="GO:0016301">
    <property type="term" value="F:kinase activity"/>
    <property type="evidence" value="ECO:0007669"/>
    <property type="project" value="UniProtKB-KW"/>
</dbReference>
<dbReference type="Proteomes" id="UP000313359">
    <property type="component" value="Unassembled WGS sequence"/>
</dbReference>
<keyword evidence="2" id="KW-0808">Transferase</keyword>
<sequence length="577" mass="65635">MKCAGDPRLVLDFLAVSMSPSLRRSQSSLHLLHTPKDYHWLPVPRRAFSCMTHSPNDLFEYTSGQWLINNALRHAERRRVFNVQGLCQLAAESVNRSADDIVNFAKLAQGGFNRTFLITMRDGFQMVARVPYLNTVPRDLAVASEVATMDLLRTSGLPIPEVYGYSPVPDNAAETEYIFMEFLRGTKLSDVWFDLGEAEIHSVVRELVQLESKMILYYAQDLEQVAGVPGIPLPEDRRFCVGPDTRLPLWFGRRSQLDVDRGPYESAEAALVSGARKELAYLERFGQPLLPFQRLRRKAYQFQEQSPLDHVKNLERCLLIASSLVPKDPALCHFRIRHPDFQPSNVIVSRSPGSDWKVVGLLDWQHASILPLFLLAGIPGRFQNYNDPVSQSMTPPSLPKDFDDLDEVKQSRAKELYRRRLVHYHYVNNTEEWNEPHHAALTAPLGTLRLRLFIHSSELWEGETVALKVALIDAARTWKTLTGGDAPCPIAKFDAEDVRETRALGAVQREADEAWEGFQDAICCGSDGWVSNEHYETAMALCKKAKEYGLEVAESAEERDEIMDHWIMDDMDEEKYM</sequence>
<dbReference type="Gene3D" id="3.90.1200.10">
    <property type="match status" value="1"/>
</dbReference>
<dbReference type="STRING" id="1328759.A0A5C2SPR2"/>
<dbReference type="PANTHER" id="PTHR36091:SF2">
    <property type="entry name" value="AMINOGLYCOSIDE PHOSPHOTRANSFERASE DOMAIN-CONTAINING PROTEIN"/>
    <property type="match status" value="1"/>
</dbReference>
<dbReference type="Gene3D" id="3.30.200.20">
    <property type="entry name" value="Phosphorylase Kinase, domain 1"/>
    <property type="match status" value="1"/>
</dbReference>
<keyword evidence="3" id="KW-1185">Reference proteome</keyword>
<dbReference type="OrthoDB" id="2831558at2759"/>
<dbReference type="SUPFAM" id="SSF56112">
    <property type="entry name" value="Protein kinase-like (PK-like)"/>
    <property type="match status" value="1"/>
</dbReference>
<reference evidence="2" key="1">
    <citation type="journal article" date="2018" name="Genome Biol. Evol.">
        <title>Genomics and development of Lentinus tigrinus, a white-rot wood-decaying mushroom with dimorphic fruiting bodies.</title>
        <authorList>
            <person name="Wu B."/>
            <person name="Xu Z."/>
            <person name="Knudson A."/>
            <person name="Carlson A."/>
            <person name="Chen N."/>
            <person name="Kovaka S."/>
            <person name="LaButti K."/>
            <person name="Lipzen A."/>
            <person name="Pennachio C."/>
            <person name="Riley R."/>
            <person name="Schakwitz W."/>
            <person name="Umezawa K."/>
            <person name="Ohm R.A."/>
            <person name="Grigoriev I.V."/>
            <person name="Nagy L.G."/>
            <person name="Gibbons J."/>
            <person name="Hibbett D."/>
        </authorList>
    </citation>
    <scope>NUCLEOTIDE SEQUENCE [LARGE SCALE GENOMIC DNA]</scope>
    <source>
        <strain evidence="2">ALCF2SS1-6</strain>
    </source>
</reference>
<accession>A0A5C2SPR2</accession>
<dbReference type="InterPro" id="IPR051035">
    <property type="entry name" value="Mito_inheritance_9"/>
</dbReference>
<evidence type="ECO:0000259" key="1">
    <source>
        <dbReference type="Pfam" id="PF01636"/>
    </source>
</evidence>
<organism evidence="2 3">
    <name type="scientific">Lentinus tigrinus ALCF2SS1-6</name>
    <dbReference type="NCBI Taxonomy" id="1328759"/>
    <lineage>
        <taxon>Eukaryota</taxon>
        <taxon>Fungi</taxon>
        <taxon>Dikarya</taxon>
        <taxon>Basidiomycota</taxon>
        <taxon>Agaricomycotina</taxon>
        <taxon>Agaricomycetes</taxon>
        <taxon>Polyporales</taxon>
        <taxon>Polyporaceae</taxon>
        <taxon>Lentinus</taxon>
    </lineage>
</organism>
<evidence type="ECO:0000313" key="3">
    <source>
        <dbReference type="Proteomes" id="UP000313359"/>
    </source>
</evidence>
<dbReference type="PANTHER" id="PTHR36091">
    <property type="entry name" value="ALTERED INHERITANCE OF MITOCHONDRIA PROTEIN 9, MITOCHONDRIAL"/>
    <property type="match status" value="1"/>
</dbReference>
<protein>
    <submittedName>
        <fullName evidence="2">Protein kinase subdomain-containing protein PKL/CAK/Fmp29</fullName>
    </submittedName>
</protein>
<dbReference type="InterPro" id="IPR002575">
    <property type="entry name" value="Aminoglycoside_PTrfase"/>
</dbReference>
<dbReference type="AlphaFoldDB" id="A0A5C2SPR2"/>
<gene>
    <name evidence="2" type="ORF">L227DRAFT_625929</name>
</gene>
<feature type="domain" description="Aminoglycoside phosphotransferase" evidence="1">
    <location>
        <begin position="108"/>
        <end position="369"/>
    </location>
</feature>
<evidence type="ECO:0000313" key="2">
    <source>
        <dbReference type="EMBL" id="RPD65843.1"/>
    </source>
</evidence>
<proteinExistence type="predicted"/>
<dbReference type="GO" id="GO:0005739">
    <property type="term" value="C:mitochondrion"/>
    <property type="evidence" value="ECO:0007669"/>
    <property type="project" value="TreeGrafter"/>
</dbReference>
<keyword evidence="2" id="KW-0418">Kinase</keyword>
<dbReference type="Pfam" id="PF01636">
    <property type="entry name" value="APH"/>
    <property type="match status" value="1"/>
</dbReference>
<dbReference type="EMBL" id="ML122251">
    <property type="protein sequence ID" value="RPD65843.1"/>
    <property type="molecule type" value="Genomic_DNA"/>
</dbReference>
<dbReference type="InterPro" id="IPR011009">
    <property type="entry name" value="Kinase-like_dom_sf"/>
</dbReference>
<name>A0A5C2SPR2_9APHY</name>